<dbReference type="PANTHER" id="PTHR23308">
    <property type="entry name" value="NUCLEAR INHIBITOR OF PROTEIN PHOSPHATASE-1"/>
    <property type="match status" value="1"/>
</dbReference>
<feature type="domain" description="FHA" evidence="13">
    <location>
        <begin position="227"/>
        <end position="290"/>
    </location>
</feature>
<dbReference type="GO" id="GO:0008380">
    <property type="term" value="P:RNA splicing"/>
    <property type="evidence" value="ECO:0007669"/>
    <property type="project" value="UniProtKB-KW"/>
</dbReference>
<feature type="compositionally biased region" description="Basic and acidic residues" evidence="12">
    <location>
        <begin position="1"/>
        <end position="24"/>
    </location>
</feature>
<dbReference type="InterPro" id="IPR000253">
    <property type="entry name" value="FHA_dom"/>
</dbReference>
<dbReference type="AlphaFoldDB" id="A0AA36D0J1"/>
<evidence type="ECO:0000256" key="11">
    <source>
        <dbReference type="ARBA" id="ARBA00055964"/>
    </source>
</evidence>
<keyword evidence="4" id="KW-0507">mRNA processing</keyword>
<evidence type="ECO:0000256" key="1">
    <source>
        <dbReference type="ARBA" id="ARBA00004123"/>
    </source>
</evidence>
<feature type="compositionally biased region" description="Basic and acidic residues" evidence="12">
    <location>
        <begin position="31"/>
        <end position="57"/>
    </location>
</feature>
<evidence type="ECO:0000256" key="3">
    <source>
        <dbReference type="ARBA" id="ARBA00022553"/>
    </source>
</evidence>
<organism evidence="14 15">
    <name type="scientific">Mesorhabditis spiculigera</name>
    <dbReference type="NCBI Taxonomy" id="96644"/>
    <lineage>
        <taxon>Eukaryota</taxon>
        <taxon>Metazoa</taxon>
        <taxon>Ecdysozoa</taxon>
        <taxon>Nematoda</taxon>
        <taxon>Chromadorea</taxon>
        <taxon>Rhabditida</taxon>
        <taxon>Rhabditina</taxon>
        <taxon>Rhabditomorpha</taxon>
        <taxon>Rhabditoidea</taxon>
        <taxon>Rhabditidae</taxon>
        <taxon>Mesorhabditinae</taxon>
        <taxon>Mesorhabditis</taxon>
    </lineage>
</organism>
<dbReference type="SUPFAM" id="SSF49879">
    <property type="entry name" value="SMAD/FHA domain"/>
    <property type="match status" value="1"/>
</dbReference>
<evidence type="ECO:0000256" key="5">
    <source>
        <dbReference type="ARBA" id="ARBA00022728"/>
    </source>
</evidence>
<dbReference type="Proteomes" id="UP001177023">
    <property type="component" value="Unassembled WGS sequence"/>
</dbReference>
<reference evidence="14" key="1">
    <citation type="submission" date="2023-06" db="EMBL/GenBank/DDBJ databases">
        <authorList>
            <person name="Delattre M."/>
        </authorList>
    </citation>
    <scope>NUCLEOTIDE SEQUENCE</scope>
    <source>
        <strain evidence="14">AF72</strain>
    </source>
</reference>
<dbReference type="EMBL" id="CATQJA010002653">
    <property type="protein sequence ID" value="CAJ0578396.1"/>
    <property type="molecule type" value="Genomic_DNA"/>
</dbReference>
<feature type="non-terminal residue" evidence="14">
    <location>
        <position position="340"/>
    </location>
</feature>
<feature type="compositionally biased region" description="Basic residues" evidence="12">
    <location>
        <begin position="72"/>
        <end position="83"/>
    </location>
</feature>
<evidence type="ECO:0000256" key="4">
    <source>
        <dbReference type="ARBA" id="ARBA00022664"/>
    </source>
</evidence>
<evidence type="ECO:0000256" key="6">
    <source>
        <dbReference type="ARBA" id="ARBA00022843"/>
    </source>
</evidence>
<keyword evidence="2" id="KW-1017">Isopeptide bond</keyword>
<keyword evidence="9" id="KW-0508">mRNA splicing</keyword>
<keyword evidence="3" id="KW-0597">Phosphoprotein</keyword>
<dbReference type="InterPro" id="IPR008984">
    <property type="entry name" value="SMAD_FHA_dom_sf"/>
</dbReference>
<dbReference type="PROSITE" id="PS50006">
    <property type="entry name" value="FHA_DOMAIN"/>
    <property type="match status" value="1"/>
</dbReference>
<dbReference type="GO" id="GO:0006397">
    <property type="term" value="P:mRNA processing"/>
    <property type="evidence" value="ECO:0007669"/>
    <property type="project" value="UniProtKB-KW"/>
</dbReference>
<evidence type="ECO:0000256" key="9">
    <source>
        <dbReference type="ARBA" id="ARBA00023187"/>
    </source>
</evidence>
<name>A0AA36D0J1_9BILA</name>
<evidence type="ECO:0000259" key="13">
    <source>
        <dbReference type="PROSITE" id="PS50006"/>
    </source>
</evidence>
<dbReference type="Pfam" id="PF00498">
    <property type="entry name" value="FHA"/>
    <property type="match status" value="1"/>
</dbReference>
<dbReference type="InterPro" id="IPR050923">
    <property type="entry name" value="Cell_Proc_Reg/RNA_Proc"/>
</dbReference>
<comment type="subcellular location">
    <subcellularLocation>
        <location evidence="1">Nucleus</location>
    </subcellularLocation>
</comment>
<evidence type="ECO:0000313" key="14">
    <source>
        <dbReference type="EMBL" id="CAJ0578396.1"/>
    </source>
</evidence>
<accession>A0AA36D0J1</accession>
<sequence>MPRRESSSPEDKKPRKEDLDNEIRRQRRRSRSNDSRSPPRRDDRRKERREVKEEPRSPKAYRHRSPAAASPPRRRQSPRRSPRRDRSPDRNRDRGGRDGERRRSPRPDRRSPRPERERPGSREEKGRNERGDEYGLSKKEKGPKKEIWGKPEHWEKPKEEEIPPEEKQKVNLGLSGKLAEDTNLFRGVVIKYNEPPEAKKPKTRWRLYPFKGDEALPTLYVHRQSAYLVGRDRVVADLPVDHPSCSKQHAVLQYRSVPYTRPDGVVGRAVRPYIIDLSSGNGTFLNGEKLEAQRYYELQEKDILKFGFSSREFVILSERSAEQEGGSSEGEGDDEKPGSP</sequence>
<feature type="region of interest" description="Disordered" evidence="12">
    <location>
        <begin position="318"/>
        <end position="340"/>
    </location>
</feature>
<dbReference type="FunFam" id="2.60.200.20:FF:000008">
    <property type="entry name" value="smad nuclear-interacting protein 1"/>
    <property type="match status" value="1"/>
</dbReference>
<comment type="caution">
    <text evidence="14">The sequence shown here is derived from an EMBL/GenBank/DDBJ whole genome shotgun (WGS) entry which is preliminary data.</text>
</comment>
<keyword evidence="5" id="KW-0747">Spliceosome</keyword>
<gene>
    <name evidence="14" type="ORF">MSPICULIGERA_LOCUS16654</name>
</gene>
<evidence type="ECO:0000256" key="12">
    <source>
        <dbReference type="SAM" id="MobiDB-lite"/>
    </source>
</evidence>
<evidence type="ECO:0000256" key="7">
    <source>
        <dbReference type="ARBA" id="ARBA00023054"/>
    </source>
</evidence>
<feature type="compositionally biased region" description="Basic and acidic residues" evidence="12">
    <location>
        <begin position="84"/>
        <end position="169"/>
    </location>
</feature>
<protein>
    <recommendedName>
        <fullName evidence="13">FHA domain-containing protein</fullName>
    </recommendedName>
</protein>
<evidence type="ECO:0000256" key="8">
    <source>
        <dbReference type="ARBA" id="ARBA00023158"/>
    </source>
</evidence>
<keyword evidence="15" id="KW-1185">Reference proteome</keyword>
<keyword evidence="10" id="KW-0539">Nucleus</keyword>
<dbReference type="GO" id="GO:0005681">
    <property type="term" value="C:spliceosomal complex"/>
    <property type="evidence" value="ECO:0007669"/>
    <property type="project" value="UniProtKB-KW"/>
</dbReference>
<keyword evidence="7" id="KW-0175">Coiled coil</keyword>
<keyword evidence="8" id="KW-0943">RNA-mediated gene silencing</keyword>
<dbReference type="CDD" id="cd22718">
    <property type="entry name" value="FHA_SNIP1"/>
    <property type="match status" value="1"/>
</dbReference>
<evidence type="ECO:0000256" key="10">
    <source>
        <dbReference type="ARBA" id="ARBA00023242"/>
    </source>
</evidence>
<proteinExistence type="predicted"/>
<dbReference type="SMART" id="SM00240">
    <property type="entry name" value="FHA"/>
    <property type="match status" value="1"/>
</dbReference>
<keyword evidence="6" id="KW-0832">Ubl conjugation</keyword>
<evidence type="ECO:0000313" key="15">
    <source>
        <dbReference type="Proteomes" id="UP001177023"/>
    </source>
</evidence>
<dbReference type="Gene3D" id="2.60.200.20">
    <property type="match status" value="1"/>
</dbReference>
<evidence type="ECO:0000256" key="2">
    <source>
        <dbReference type="ARBA" id="ARBA00022499"/>
    </source>
</evidence>
<comment type="function">
    <text evidence="11">Required for pre-mRNA splicing as component of the spliceosome. As a component of the minor spliceosome, involved in the splicing of U12-type introns in pre-mRNAs. Down-regulates NF-kappa-B signaling by competing with RELA for CREBBP/EP300 binding. Involved in the microRNA (miRNA) biogenesis. May be involved in cyclin-D1/CCND1 mRNA stability through the SNARP complex which associates with both the 3'end of the CCND1 gene and its mRNA.</text>
</comment>
<feature type="region of interest" description="Disordered" evidence="12">
    <location>
        <begin position="1"/>
        <end position="169"/>
    </location>
</feature>
<dbReference type="GO" id="GO:0031047">
    <property type="term" value="P:regulatory ncRNA-mediated gene silencing"/>
    <property type="evidence" value="ECO:0007669"/>
    <property type="project" value="UniProtKB-KW"/>
</dbReference>